<dbReference type="EMBL" id="QJTK01000002">
    <property type="protein sequence ID" value="PYF11952.1"/>
    <property type="molecule type" value="Genomic_DNA"/>
</dbReference>
<dbReference type="OrthoDB" id="7690273at2"/>
<reference evidence="2 3" key="1">
    <citation type="submission" date="2018-06" db="EMBL/GenBank/DDBJ databases">
        <title>Genomic Encyclopedia of Type Strains, Phase III (KMG-III): the genomes of soil and plant-associated and newly described type strains.</title>
        <authorList>
            <person name="Whitman W."/>
        </authorList>
    </citation>
    <scope>NUCLEOTIDE SEQUENCE [LARGE SCALE GENOMIC DNA]</scope>
    <source>
        <strain evidence="2 3">JA737</strain>
    </source>
</reference>
<dbReference type="Pfam" id="PF10135">
    <property type="entry name" value="Rod-binding"/>
    <property type="match status" value="1"/>
</dbReference>
<keyword evidence="3" id="KW-1185">Reference proteome</keyword>
<dbReference type="AlphaFoldDB" id="A0A318U1W5"/>
<name>A0A318U1W5_9RHOB</name>
<evidence type="ECO:0000313" key="2">
    <source>
        <dbReference type="EMBL" id="PYF11952.1"/>
    </source>
</evidence>
<sequence length="98" mass="10228">MDIRAVTAAATSAASDGKAKDEAALRHKAQDLEASFLAEMLKYTGLGKSEGGFDGGVGEEQFSSFLVDEYANKMVKAGGIGLAESIFKSLQKGAEHAE</sequence>
<organism evidence="2 3">
    <name type="scientific">Rhodobacter viridis</name>
    <dbReference type="NCBI Taxonomy" id="1054202"/>
    <lineage>
        <taxon>Bacteria</taxon>
        <taxon>Pseudomonadati</taxon>
        <taxon>Pseudomonadota</taxon>
        <taxon>Alphaproteobacteria</taxon>
        <taxon>Rhodobacterales</taxon>
        <taxon>Rhodobacter group</taxon>
        <taxon>Rhodobacter</taxon>
    </lineage>
</organism>
<gene>
    <name evidence="2" type="ORF">C8J30_102266</name>
</gene>
<feature type="domain" description="Flagellar protein FlgJ N-terminal" evidence="1">
    <location>
        <begin position="47"/>
        <end position="88"/>
    </location>
</feature>
<evidence type="ECO:0000259" key="1">
    <source>
        <dbReference type="Pfam" id="PF10135"/>
    </source>
</evidence>
<protein>
    <submittedName>
        <fullName evidence="2">Rod binding protein</fullName>
    </submittedName>
</protein>
<proteinExistence type="predicted"/>
<dbReference type="Proteomes" id="UP000247727">
    <property type="component" value="Unassembled WGS sequence"/>
</dbReference>
<comment type="caution">
    <text evidence="2">The sequence shown here is derived from an EMBL/GenBank/DDBJ whole genome shotgun (WGS) entry which is preliminary data.</text>
</comment>
<dbReference type="InterPro" id="IPR019301">
    <property type="entry name" value="Flagellar_prot_FlgJ_N"/>
</dbReference>
<accession>A0A318U1W5</accession>
<evidence type="ECO:0000313" key="3">
    <source>
        <dbReference type="Proteomes" id="UP000247727"/>
    </source>
</evidence>